<name>A0A3B1A6F3_9ZZZZ</name>
<sequence>MKFFLLSCLLFTSLFNNIQAAALDKKGKWYFYYGWNRATYTTSDYRLTGDGYDFTLKNVKAKDTQSEIGLDPYLHPTNWSVPQTNIRMGYYLTDTLSVSFGNDHMKYVMERNQTVRFEGNINTGGNFDGVQDGDDIQITDDLLVFEHTDGLNYFSFELEKFLPLWSSKTGENALSIFTGPGIAIMYPKTNATLFGQSRNDEFNVAGYGLSIKAGVEFILYERFFARLVAKYGEIRMHNVRTTSNSSDKLSQEFNFTEAYIVFGGMF</sequence>
<accession>A0A3B1A6F3</accession>
<proteinExistence type="predicted"/>
<evidence type="ECO:0000313" key="1">
    <source>
        <dbReference type="EMBL" id="VAX01329.1"/>
    </source>
</evidence>
<dbReference type="EMBL" id="UOFS01000048">
    <property type="protein sequence ID" value="VAX01329.1"/>
    <property type="molecule type" value="Genomic_DNA"/>
</dbReference>
<gene>
    <name evidence="1" type="ORF">MNBD_GAMMA22-3136</name>
</gene>
<reference evidence="1" key="1">
    <citation type="submission" date="2018-06" db="EMBL/GenBank/DDBJ databases">
        <authorList>
            <person name="Zhirakovskaya E."/>
        </authorList>
    </citation>
    <scope>NUCLEOTIDE SEQUENCE</scope>
</reference>
<dbReference type="AlphaFoldDB" id="A0A3B1A6F3"/>
<organism evidence="1">
    <name type="scientific">hydrothermal vent metagenome</name>
    <dbReference type="NCBI Taxonomy" id="652676"/>
    <lineage>
        <taxon>unclassified sequences</taxon>
        <taxon>metagenomes</taxon>
        <taxon>ecological metagenomes</taxon>
    </lineage>
</organism>
<protein>
    <submittedName>
        <fullName evidence="1">Uncharacterized protein</fullName>
    </submittedName>
</protein>